<dbReference type="Proteomes" id="UP000552700">
    <property type="component" value="Unassembled WGS sequence"/>
</dbReference>
<dbReference type="PROSITE" id="PS00086">
    <property type="entry name" value="CYTOCHROME_P450"/>
    <property type="match status" value="1"/>
</dbReference>
<keyword evidence="2" id="KW-0503">Monooxygenase</keyword>
<dbReference type="GO" id="GO:0016705">
    <property type="term" value="F:oxidoreductase activity, acting on paired donors, with incorporation or reduction of molecular oxygen"/>
    <property type="evidence" value="ECO:0007669"/>
    <property type="project" value="InterPro"/>
</dbReference>
<dbReference type="InterPro" id="IPR017972">
    <property type="entry name" value="Cyt_P450_CS"/>
</dbReference>
<name>A0A841J3S7_9SPHN</name>
<dbReference type="PANTHER" id="PTHR46696">
    <property type="entry name" value="P450, PUTATIVE (EUROFUNG)-RELATED"/>
    <property type="match status" value="1"/>
</dbReference>
<dbReference type="SUPFAM" id="SSF48264">
    <property type="entry name" value="Cytochrome P450"/>
    <property type="match status" value="1"/>
</dbReference>
<comment type="caution">
    <text evidence="3">The sequence shown here is derived from an EMBL/GenBank/DDBJ whole genome shotgun (WGS) entry which is preliminary data.</text>
</comment>
<dbReference type="PRINTS" id="PR00359">
    <property type="entry name" value="BP450"/>
</dbReference>
<sequence length="416" mass="47833">MQSKLSGKQCPIDHDHESRAYASSWPDQYREMRSECPIAWSKNHGGYWVASRYRDIVAIAQASDVFRSNKTYDAENDVVKGGVLIPPGTSVRGLPIETDRPEWDSYRSFINRKFAPKASEVRRERVRHFTTEMIDRVIETGKLDFVHDLTGPVPAMATMELMGLPLEEWREHADAMHEIVFLPKESEEFGKALERFNWVYQRCAEEFRRYRELPEEDNLLSYFAHGQIDGRPVTEEEALGYALNILAGGVDTTTSLTTHTLVYLYENPEERERLIAEPELLPTAREELVRYFSPMHGIARNVVEDFDIGDVKMEAGDRVFLPWSSGNRDPEIFDEPEKIDLARFPNRHIAFGAGMHRCIGSFMARVMFEEMLTQILERMPDYKVDVSAAERYPSVGTINGWINMPATFTPGKKRLV</sequence>
<keyword evidence="4" id="KW-1185">Reference proteome</keyword>
<evidence type="ECO:0000313" key="3">
    <source>
        <dbReference type="EMBL" id="MBB6125350.1"/>
    </source>
</evidence>
<comment type="similarity">
    <text evidence="1 2">Belongs to the cytochrome P450 family.</text>
</comment>
<dbReference type="EMBL" id="JACIJP010000006">
    <property type="protein sequence ID" value="MBB6125350.1"/>
    <property type="molecule type" value="Genomic_DNA"/>
</dbReference>
<dbReference type="AlphaFoldDB" id="A0A841J3S7"/>
<evidence type="ECO:0000313" key="4">
    <source>
        <dbReference type="Proteomes" id="UP000552700"/>
    </source>
</evidence>
<proteinExistence type="inferred from homology"/>
<evidence type="ECO:0000256" key="1">
    <source>
        <dbReference type="ARBA" id="ARBA00010617"/>
    </source>
</evidence>
<dbReference type="InterPro" id="IPR001128">
    <property type="entry name" value="Cyt_P450"/>
</dbReference>
<evidence type="ECO:0000256" key="2">
    <source>
        <dbReference type="RuleBase" id="RU000461"/>
    </source>
</evidence>
<keyword evidence="2" id="KW-0560">Oxidoreductase</keyword>
<dbReference type="InterPro" id="IPR002397">
    <property type="entry name" value="Cyt_P450_B"/>
</dbReference>
<dbReference type="PANTHER" id="PTHR46696:SF6">
    <property type="entry name" value="P450, PUTATIVE (EUROFUNG)-RELATED"/>
    <property type="match status" value="1"/>
</dbReference>
<dbReference type="RefSeq" id="WP_184081643.1">
    <property type="nucleotide sequence ID" value="NZ_JACIJP010000006.1"/>
</dbReference>
<protein>
    <submittedName>
        <fullName evidence="3">Cytochrome P450</fullName>
    </submittedName>
</protein>
<dbReference type="InterPro" id="IPR036396">
    <property type="entry name" value="Cyt_P450_sf"/>
</dbReference>
<dbReference type="Gene3D" id="1.10.630.10">
    <property type="entry name" value="Cytochrome P450"/>
    <property type="match status" value="1"/>
</dbReference>
<keyword evidence="2" id="KW-0349">Heme</keyword>
<keyword evidence="2" id="KW-0479">Metal-binding</keyword>
<organism evidence="3 4">
    <name type="scientific">Sphingobium subterraneum</name>
    <dbReference type="NCBI Taxonomy" id="627688"/>
    <lineage>
        <taxon>Bacteria</taxon>
        <taxon>Pseudomonadati</taxon>
        <taxon>Pseudomonadota</taxon>
        <taxon>Alphaproteobacteria</taxon>
        <taxon>Sphingomonadales</taxon>
        <taxon>Sphingomonadaceae</taxon>
        <taxon>Sphingobium</taxon>
    </lineage>
</organism>
<gene>
    <name evidence="3" type="ORF">FHS92_003111</name>
</gene>
<dbReference type="GO" id="GO:0020037">
    <property type="term" value="F:heme binding"/>
    <property type="evidence" value="ECO:0007669"/>
    <property type="project" value="InterPro"/>
</dbReference>
<dbReference type="GO" id="GO:0005506">
    <property type="term" value="F:iron ion binding"/>
    <property type="evidence" value="ECO:0007669"/>
    <property type="project" value="InterPro"/>
</dbReference>
<dbReference type="Pfam" id="PF00067">
    <property type="entry name" value="p450"/>
    <property type="match status" value="1"/>
</dbReference>
<reference evidence="3 4" key="1">
    <citation type="submission" date="2020-08" db="EMBL/GenBank/DDBJ databases">
        <title>Genomic Encyclopedia of Type Strains, Phase IV (KMG-IV): sequencing the most valuable type-strain genomes for metagenomic binning, comparative biology and taxonomic classification.</title>
        <authorList>
            <person name="Goeker M."/>
        </authorList>
    </citation>
    <scope>NUCLEOTIDE SEQUENCE [LARGE SCALE GENOMIC DNA]</scope>
    <source>
        <strain evidence="3 4">DSM 102255</strain>
    </source>
</reference>
<keyword evidence="2" id="KW-0408">Iron</keyword>
<accession>A0A841J3S7</accession>
<dbReference type="GO" id="GO:0004497">
    <property type="term" value="F:monooxygenase activity"/>
    <property type="evidence" value="ECO:0007669"/>
    <property type="project" value="UniProtKB-KW"/>
</dbReference>